<dbReference type="AlphaFoldDB" id="A0A9X0JIE9"/>
<gene>
    <name evidence="1" type="ORF">LT42_17035</name>
</gene>
<evidence type="ECO:0000313" key="2">
    <source>
        <dbReference type="Proteomes" id="UP000029719"/>
    </source>
</evidence>
<organism evidence="1 2">
    <name type="scientific">Pseudomonas lutea</name>
    <dbReference type="NCBI Taxonomy" id="243924"/>
    <lineage>
        <taxon>Bacteria</taxon>
        <taxon>Pseudomonadati</taxon>
        <taxon>Pseudomonadota</taxon>
        <taxon>Gammaproteobacteria</taxon>
        <taxon>Pseudomonadales</taxon>
        <taxon>Pseudomonadaceae</taxon>
        <taxon>Pseudomonas</taxon>
    </lineage>
</organism>
<dbReference type="EMBL" id="JRMB01000002">
    <property type="protein sequence ID" value="KGF63614.1"/>
    <property type="molecule type" value="Genomic_DNA"/>
</dbReference>
<comment type="caution">
    <text evidence="1">The sequence shown here is derived from an EMBL/GenBank/DDBJ whole genome shotgun (WGS) entry which is preliminary data.</text>
</comment>
<dbReference type="Proteomes" id="UP000029719">
    <property type="component" value="Unassembled WGS sequence"/>
</dbReference>
<dbReference type="RefSeq" id="WP_037015208.1">
    <property type="nucleotide sequence ID" value="NZ_JRMB01000002.1"/>
</dbReference>
<accession>A0A9X0JIE9</accession>
<name>A0A9X0JIE9_9PSED</name>
<protein>
    <submittedName>
        <fullName evidence="1">Prophage PSSB64-02</fullName>
    </submittedName>
</protein>
<sequence length="225" mass="24350">MAYGLQFVNNSGVVTLDSEFARLVVIESGDYIPNSDGGLTSIVSFAQAITTPEPPLIFARPTTEAGTAAISSVQIYGTPGAWTGFSVRTRSVDYLQPRGKWFAAAFEARAVAAYGMRLWDGAGKLLFDTGTPCAVFTAAFQTWTYRFTQQLAIGNSNFFSVSNPFPESDYMLINNFGMSLVAGNNPGRLLTSLWDFPNKTLYAVTTSTANPNSMNLPALFARMVV</sequence>
<dbReference type="OrthoDB" id="7007207at2"/>
<proteinExistence type="predicted"/>
<evidence type="ECO:0000313" key="1">
    <source>
        <dbReference type="EMBL" id="KGF63614.1"/>
    </source>
</evidence>
<reference evidence="1 2" key="1">
    <citation type="submission" date="2014-09" db="EMBL/GenBank/DDBJ databases">
        <title>Genome sequence of Pseudomonas lutea strain DSM 17257T.</title>
        <authorList>
            <person name="Kwak Y."/>
            <person name="Shin J.-H."/>
        </authorList>
    </citation>
    <scope>NUCLEOTIDE SEQUENCE [LARGE SCALE GENOMIC DNA]</scope>
    <source>
        <strain evidence="1 2">DSM 17257</strain>
    </source>
</reference>